<feature type="compositionally biased region" description="Acidic residues" evidence="1">
    <location>
        <begin position="53"/>
        <end position="62"/>
    </location>
</feature>
<sequence length="252" mass="26490">MLDLTGDELVVSITEETQITRQIMSGDQGGPQMGEAPEKPESQETGEKLESQETGEEPESQETGEKPESQETGEEAAGQDSTEEGQQPPDGDGPEEPDGQNAEDGKQQEELTLEDLAEGDTVSILLNEDGSAAEIAVMGGGAGGGTGGQTEVPDSYEAVDSYTEDAQETDKTVSSEGTDENAVLVSEGAEVSFSDLVVSRMSEDIEGGDAASFYGVGAALLNIDGSLYLTDSTINTDAAPWWWTAAVMYRME</sequence>
<evidence type="ECO:0000256" key="1">
    <source>
        <dbReference type="SAM" id="MobiDB-lite"/>
    </source>
</evidence>
<name>A0A9D1WH96_9FIRM</name>
<feature type="region of interest" description="Disordered" evidence="1">
    <location>
        <begin position="15"/>
        <end position="107"/>
    </location>
</feature>
<protein>
    <submittedName>
        <fullName evidence="2">Uncharacterized protein</fullName>
    </submittedName>
</protein>
<reference evidence="2" key="2">
    <citation type="submission" date="2021-04" db="EMBL/GenBank/DDBJ databases">
        <authorList>
            <person name="Gilroy R."/>
        </authorList>
    </citation>
    <scope>NUCLEOTIDE SEQUENCE</scope>
    <source>
        <strain evidence="2">ChiSjej1B19-8411</strain>
    </source>
</reference>
<organism evidence="2 3">
    <name type="scientific">Candidatus Blautia gallistercoris</name>
    <dbReference type="NCBI Taxonomy" id="2838490"/>
    <lineage>
        <taxon>Bacteria</taxon>
        <taxon>Bacillati</taxon>
        <taxon>Bacillota</taxon>
        <taxon>Clostridia</taxon>
        <taxon>Lachnospirales</taxon>
        <taxon>Lachnospiraceae</taxon>
        <taxon>Blautia</taxon>
    </lineage>
</organism>
<feature type="compositionally biased region" description="Basic and acidic residues" evidence="1">
    <location>
        <begin position="36"/>
        <end position="51"/>
    </location>
</feature>
<evidence type="ECO:0000313" key="3">
    <source>
        <dbReference type="Proteomes" id="UP000886817"/>
    </source>
</evidence>
<dbReference type="AlphaFoldDB" id="A0A9D1WH96"/>
<dbReference type="EMBL" id="DXEX01000131">
    <property type="protein sequence ID" value="HIX59210.1"/>
    <property type="molecule type" value="Genomic_DNA"/>
</dbReference>
<accession>A0A9D1WH96</accession>
<dbReference type="Proteomes" id="UP000886817">
    <property type="component" value="Unassembled WGS sequence"/>
</dbReference>
<evidence type="ECO:0000313" key="2">
    <source>
        <dbReference type="EMBL" id="HIX59210.1"/>
    </source>
</evidence>
<comment type="caution">
    <text evidence="2">The sequence shown here is derived from an EMBL/GenBank/DDBJ whole genome shotgun (WGS) entry which is preliminary data.</text>
</comment>
<feature type="compositionally biased region" description="Polar residues" evidence="1">
    <location>
        <begin position="15"/>
        <end position="25"/>
    </location>
</feature>
<gene>
    <name evidence="2" type="ORF">IAA45_05785</name>
</gene>
<proteinExistence type="predicted"/>
<reference evidence="2" key="1">
    <citation type="journal article" date="2021" name="PeerJ">
        <title>Extensive microbial diversity within the chicken gut microbiome revealed by metagenomics and culture.</title>
        <authorList>
            <person name="Gilroy R."/>
            <person name="Ravi A."/>
            <person name="Getino M."/>
            <person name="Pursley I."/>
            <person name="Horton D.L."/>
            <person name="Alikhan N.F."/>
            <person name="Baker D."/>
            <person name="Gharbi K."/>
            <person name="Hall N."/>
            <person name="Watson M."/>
            <person name="Adriaenssens E.M."/>
            <person name="Foster-Nyarko E."/>
            <person name="Jarju S."/>
            <person name="Secka A."/>
            <person name="Antonio M."/>
            <person name="Oren A."/>
            <person name="Chaudhuri R.R."/>
            <person name="La Ragione R."/>
            <person name="Hildebrand F."/>
            <person name="Pallen M.J."/>
        </authorList>
    </citation>
    <scope>NUCLEOTIDE SEQUENCE</scope>
    <source>
        <strain evidence="2">ChiSjej1B19-8411</strain>
    </source>
</reference>